<comment type="caution">
    <text evidence="7">The sequence shown here is derived from an EMBL/GenBank/DDBJ whole genome shotgun (WGS) entry which is preliminary data.</text>
</comment>
<dbReference type="Pfam" id="PF00568">
    <property type="entry name" value="WH1"/>
    <property type="match status" value="1"/>
</dbReference>
<keyword evidence="3" id="KW-0333">Golgi apparatus</keyword>
<evidence type="ECO:0000259" key="5">
    <source>
        <dbReference type="PROSITE" id="PS50108"/>
    </source>
</evidence>
<dbReference type="InterPro" id="IPR026533">
    <property type="entry name" value="NTPase/PRRC1"/>
</dbReference>
<dbReference type="PROSITE" id="PS50108">
    <property type="entry name" value="CRIB"/>
    <property type="match status" value="1"/>
</dbReference>
<feature type="compositionally biased region" description="Low complexity" evidence="4">
    <location>
        <begin position="274"/>
        <end position="286"/>
    </location>
</feature>
<dbReference type="PANTHER" id="PTHR23276">
    <property type="entry name" value="PROTEIN PRRC1"/>
    <property type="match status" value="1"/>
</dbReference>
<dbReference type="FunFam" id="3.90.950.10:FF:000017">
    <property type="entry name" value="Protein PRRC1-B"/>
    <property type="match status" value="1"/>
</dbReference>
<dbReference type="InterPro" id="IPR029001">
    <property type="entry name" value="ITPase-like_fam"/>
</dbReference>
<dbReference type="Gene3D" id="3.90.950.10">
    <property type="match status" value="1"/>
</dbReference>
<feature type="domain" description="CRIB" evidence="5">
    <location>
        <begin position="743"/>
        <end position="758"/>
    </location>
</feature>
<dbReference type="SMART" id="SM00461">
    <property type="entry name" value="WH1"/>
    <property type="match status" value="1"/>
</dbReference>
<dbReference type="Gene3D" id="2.30.29.30">
    <property type="entry name" value="Pleckstrin-homology domain (PH domain)/Phosphotyrosine-binding domain (PTB)"/>
    <property type="match status" value="1"/>
</dbReference>
<proteinExistence type="inferred from homology"/>
<comment type="subcellular location">
    <subcellularLocation>
        <location evidence="1">Golgi apparatus</location>
    </subcellularLocation>
</comment>
<dbReference type="PROSITE" id="PS50229">
    <property type="entry name" value="WH1"/>
    <property type="match status" value="1"/>
</dbReference>
<gene>
    <name evidence="7" type="ORF">XAT740_LOCUS8092</name>
</gene>
<evidence type="ECO:0000259" key="6">
    <source>
        <dbReference type="PROSITE" id="PS50229"/>
    </source>
</evidence>
<evidence type="ECO:0000256" key="4">
    <source>
        <dbReference type="SAM" id="MobiDB-lite"/>
    </source>
</evidence>
<dbReference type="SUPFAM" id="SSF50729">
    <property type="entry name" value="PH domain-like"/>
    <property type="match status" value="1"/>
</dbReference>
<evidence type="ECO:0000256" key="1">
    <source>
        <dbReference type="ARBA" id="ARBA00004555"/>
    </source>
</evidence>
<dbReference type="InterPro" id="IPR000095">
    <property type="entry name" value="CRIB_dom"/>
</dbReference>
<name>A0A813ZP92_ADIRI</name>
<dbReference type="InterPro" id="IPR000697">
    <property type="entry name" value="WH1/EVH1_dom"/>
</dbReference>
<feature type="region of interest" description="Disordered" evidence="4">
    <location>
        <begin position="184"/>
        <end position="237"/>
    </location>
</feature>
<dbReference type="AlphaFoldDB" id="A0A813ZP92"/>
<dbReference type="GO" id="GO:0034237">
    <property type="term" value="F:protein kinase A regulatory subunit binding"/>
    <property type="evidence" value="ECO:0007669"/>
    <property type="project" value="TreeGrafter"/>
</dbReference>
<comment type="similarity">
    <text evidence="2">Belongs to the PRRC1 family.</text>
</comment>
<feature type="compositionally biased region" description="Pro residues" evidence="4">
    <location>
        <begin position="207"/>
        <end position="230"/>
    </location>
</feature>
<feature type="domain" description="WH1" evidence="6">
    <location>
        <begin position="604"/>
        <end position="711"/>
    </location>
</feature>
<evidence type="ECO:0000256" key="2">
    <source>
        <dbReference type="ARBA" id="ARBA00010298"/>
    </source>
</evidence>
<accession>A0A813ZP92</accession>
<dbReference type="PANTHER" id="PTHR23276:SF2">
    <property type="entry name" value="PROTEIN PRRC1"/>
    <property type="match status" value="1"/>
</dbReference>
<evidence type="ECO:0000313" key="8">
    <source>
        <dbReference type="Proteomes" id="UP000663828"/>
    </source>
</evidence>
<reference evidence="7" key="1">
    <citation type="submission" date="2021-02" db="EMBL/GenBank/DDBJ databases">
        <authorList>
            <person name="Nowell W R."/>
        </authorList>
    </citation>
    <scope>NUCLEOTIDE SEQUENCE</scope>
</reference>
<feature type="region of interest" description="Disordered" evidence="4">
    <location>
        <begin position="1"/>
        <end position="28"/>
    </location>
</feature>
<sequence>MENIALTDSNDDLTNEVVGDQSSSHLPSRMFAEQQHVTSELHDAANTDVTKAPFVTSANTPFRPLFPALNNSPQVPSNNSPLSFQQKGPAIPTPTMNPLLQSPASVPPLSSTLLQPTLRPPIASSAFQPPTSAFTPLNPANTQLSTSLIQPKLTIGNPLIQPSQFPLPRLPTIQGSEMTNVPPPMTIPPPTQDIPVYQPDTGFSLSAPPPQDLNHPIHPPHPPPPPPPSQPIGTSAAAATNPFSARASLTERIYPSMPVSQAPLQPQQLPPPISFQQQQQQQNPLPVPTSTMFVPPPPPPAANSTIPNNYPGTDTNTYNMAYQPPGEPNITPWSNYPPQPTAGYDQLQQDSSSANAAGIWGWISNNKMLATVVEKAKTGIETVITTVDPQMKQYIQPGHDVHIVVTSAKDVKLTPVRDAFTHVFGRATTQGIGVQSNVAPQPIGFEAGFKGAQQRIENLRRQNVVRPDQCVVSIENFIAELVPDMYFDLGYVLLSDPLNSIELHLFTQAIPVPIEYVYQARDRTPADYPLKWSGYMVTVGEMLHSQMPFVNPEDWHEMMSGTSRREIIYATCKTLASHRFESAKADQHQTNCLSQDELQCLNKLIGNQCNNLATAVVQILHENQNRWRKQACGILCFVTDYEKRIYCFRLYDLQLKESIYEAIVPSDLRLKYIVDGFYTFDGMTCKVGINFAQQFNAEVFCNQFHAKQDARQKKSSARSHRLPEQIGSTFKGWILKGRKSPVISAPLTSTFEHSVHIGPGGSYVKNEAQRKLFEEVLACMNLSQEEQTYVRENIYSNNGSLQELFTKNYTTMKAVPISYPPLVPPRSTLTVPEHNTELQRMAPTVQPPTPPPIFPFMNVPVVSADTSSLIKAKPISSEVMNSNPKMIKPVETSAAPFSDHTELDPRNTLEMNIREILKVRRIHIMDNVDTTTDQTSDEDSWT</sequence>
<dbReference type="Pfam" id="PF01931">
    <property type="entry name" value="NTPase_I-T"/>
    <property type="match status" value="1"/>
</dbReference>
<protein>
    <submittedName>
        <fullName evidence="7">Uncharacterized protein</fullName>
    </submittedName>
</protein>
<evidence type="ECO:0000313" key="7">
    <source>
        <dbReference type="EMBL" id="CAF0902335.1"/>
    </source>
</evidence>
<dbReference type="SUPFAM" id="SSF52972">
    <property type="entry name" value="ITPase-like"/>
    <property type="match status" value="1"/>
</dbReference>
<keyword evidence="8" id="KW-1185">Reference proteome</keyword>
<dbReference type="Proteomes" id="UP000663828">
    <property type="component" value="Unassembled WGS sequence"/>
</dbReference>
<evidence type="ECO:0000256" key="3">
    <source>
        <dbReference type="ARBA" id="ARBA00023034"/>
    </source>
</evidence>
<dbReference type="InterPro" id="IPR011993">
    <property type="entry name" value="PH-like_dom_sf"/>
</dbReference>
<feature type="region of interest" description="Disordered" evidence="4">
    <location>
        <begin position="260"/>
        <end position="286"/>
    </location>
</feature>
<dbReference type="EMBL" id="CAJNOR010000397">
    <property type="protein sequence ID" value="CAF0902335.1"/>
    <property type="molecule type" value="Genomic_DNA"/>
</dbReference>
<dbReference type="InterPro" id="IPR026534">
    <property type="entry name" value="PRRC1"/>
</dbReference>
<dbReference type="GO" id="GO:0005794">
    <property type="term" value="C:Golgi apparatus"/>
    <property type="evidence" value="ECO:0007669"/>
    <property type="project" value="UniProtKB-SubCell"/>
</dbReference>
<organism evidence="7 8">
    <name type="scientific">Adineta ricciae</name>
    <name type="common">Rotifer</name>
    <dbReference type="NCBI Taxonomy" id="249248"/>
    <lineage>
        <taxon>Eukaryota</taxon>
        <taxon>Metazoa</taxon>
        <taxon>Spiralia</taxon>
        <taxon>Gnathifera</taxon>
        <taxon>Rotifera</taxon>
        <taxon>Eurotatoria</taxon>
        <taxon>Bdelloidea</taxon>
        <taxon>Adinetida</taxon>
        <taxon>Adinetidae</taxon>
        <taxon>Adineta</taxon>
    </lineage>
</organism>